<dbReference type="Proteomes" id="UP000005596">
    <property type="component" value="Unassembled WGS sequence"/>
</dbReference>
<evidence type="ECO:0000256" key="4">
    <source>
        <dbReference type="ARBA" id="ARBA00023136"/>
    </source>
</evidence>
<accession>A4P0R5</accession>
<protein>
    <submittedName>
        <fullName evidence="6">L-fuculose phosphate aldolase</fullName>
        <ecNumber evidence="6">4.1.2.17</ecNumber>
    </submittedName>
</protein>
<name>A4P0R5_HAEIF</name>
<sequence length="96" mass="10678">MALFYFRYCAVFVLLNVLPFEPKANSGLALLAFIAVLWLSEALHVTITALLVPLLAVALGLVSTKQALVGFADPTIFLFLVAFPWRRHCIFKNLIN</sequence>
<evidence type="ECO:0000313" key="6">
    <source>
        <dbReference type="EMBL" id="EDK12996.1"/>
    </source>
</evidence>
<dbReference type="BioCyc" id="HINF375063:G119K-2074-MONOMER"/>
<dbReference type="GO" id="GO:0005886">
    <property type="term" value="C:plasma membrane"/>
    <property type="evidence" value="ECO:0007669"/>
    <property type="project" value="TreeGrafter"/>
</dbReference>
<evidence type="ECO:0000256" key="2">
    <source>
        <dbReference type="ARBA" id="ARBA00022692"/>
    </source>
</evidence>
<dbReference type="EC" id="4.1.2.17" evidence="6"/>
<dbReference type="AlphaFoldDB" id="A4P0R5"/>
<organism evidence="6 7">
    <name type="scientific">Haemophilus influenzae 22.4-21</name>
    <dbReference type="NCBI Taxonomy" id="375063"/>
    <lineage>
        <taxon>Bacteria</taxon>
        <taxon>Pseudomonadati</taxon>
        <taxon>Pseudomonadota</taxon>
        <taxon>Gammaproteobacteria</taxon>
        <taxon>Pasteurellales</taxon>
        <taxon>Pasteurellaceae</taxon>
        <taxon>Haemophilus</taxon>
    </lineage>
</organism>
<evidence type="ECO:0000256" key="5">
    <source>
        <dbReference type="SAM" id="Phobius"/>
    </source>
</evidence>
<dbReference type="PANTHER" id="PTHR10283:SF82">
    <property type="entry name" value="SOLUTE CARRIER FAMILY 13 MEMBER 2"/>
    <property type="match status" value="1"/>
</dbReference>
<evidence type="ECO:0000256" key="1">
    <source>
        <dbReference type="ARBA" id="ARBA00004141"/>
    </source>
</evidence>
<evidence type="ECO:0000313" key="7">
    <source>
        <dbReference type="Proteomes" id="UP000005596"/>
    </source>
</evidence>
<feature type="transmembrane region" description="Helical" evidence="5">
    <location>
        <begin position="29"/>
        <end position="55"/>
    </location>
</feature>
<feature type="transmembrane region" description="Helical" evidence="5">
    <location>
        <begin position="67"/>
        <end position="85"/>
    </location>
</feature>
<dbReference type="GO" id="GO:0008738">
    <property type="term" value="F:L-fuculose-phosphate aldolase activity"/>
    <property type="evidence" value="ECO:0007669"/>
    <property type="project" value="UniProtKB-EC"/>
</dbReference>
<keyword evidence="4 5" id="KW-0472">Membrane</keyword>
<comment type="subcellular location">
    <subcellularLocation>
        <location evidence="1">Membrane</location>
        <topology evidence="1">Multi-pass membrane protein</topology>
    </subcellularLocation>
</comment>
<evidence type="ECO:0000256" key="3">
    <source>
        <dbReference type="ARBA" id="ARBA00022989"/>
    </source>
</evidence>
<proteinExistence type="predicted"/>
<dbReference type="GO" id="GO:0022857">
    <property type="term" value="F:transmembrane transporter activity"/>
    <property type="evidence" value="ECO:0007669"/>
    <property type="project" value="TreeGrafter"/>
</dbReference>
<keyword evidence="6" id="KW-0456">Lyase</keyword>
<dbReference type="PANTHER" id="PTHR10283">
    <property type="entry name" value="SOLUTE CARRIER FAMILY 13 MEMBER"/>
    <property type="match status" value="1"/>
</dbReference>
<keyword evidence="3 5" id="KW-1133">Transmembrane helix</keyword>
<gene>
    <name evidence="6" type="ORF">CGSHiR3021_03263</name>
</gene>
<reference evidence="6 7" key="1">
    <citation type="journal article" date="2007" name="Genome Biol.">
        <title>Characterization and modeling of the Haemophilus influenzae core and supragenomes based on the complete genomic sequences of Rd and 12 clinical nontypeable strains.</title>
        <authorList>
            <person name="Hogg J.S."/>
            <person name="Hu F.Z."/>
            <person name="Janto B."/>
            <person name="Boissy R."/>
            <person name="Hayes J."/>
            <person name="Keefe R."/>
            <person name="Post J.C."/>
            <person name="Ehrlich G.D."/>
        </authorList>
    </citation>
    <scope>NUCLEOTIDE SEQUENCE [LARGE SCALE GENOMIC DNA]</scope>
    <source>
        <strain evidence="6 7">22.4-21</strain>
    </source>
</reference>
<dbReference type="EMBL" id="AAZJ01000017">
    <property type="protein sequence ID" value="EDK12996.1"/>
    <property type="molecule type" value="Genomic_DNA"/>
</dbReference>
<keyword evidence="2 5" id="KW-0812">Transmembrane</keyword>